<dbReference type="AlphaFoldDB" id="A0A8J3SGU7"/>
<evidence type="ECO:0000259" key="1">
    <source>
        <dbReference type="PROSITE" id="PS50995"/>
    </source>
</evidence>
<proteinExistence type="predicted"/>
<dbReference type="Pfam" id="PF01047">
    <property type="entry name" value="MarR"/>
    <property type="match status" value="1"/>
</dbReference>
<dbReference type="InterPro" id="IPR036388">
    <property type="entry name" value="WH-like_DNA-bd_sf"/>
</dbReference>
<dbReference type="EMBL" id="BOOJ01000027">
    <property type="protein sequence ID" value="GIH92316.1"/>
    <property type="molecule type" value="Genomic_DNA"/>
</dbReference>
<dbReference type="InterPro" id="IPR036390">
    <property type="entry name" value="WH_DNA-bd_sf"/>
</dbReference>
<dbReference type="PANTHER" id="PTHR33164:SF106">
    <property type="entry name" value="TRANSCRIPTIONAL REGULATORY PROTEIN"/>
    <property type="match status" value="1"/>
</dbReference>
<sequence length="158" mass="17202">MSTPEPAGREELQARLQAELEQTMAAGILLQQAVADRLGLNLADFKCLTALSGMDAATAGDVAASTGLTTGAATRMIDRLERGGWVRREQDPGDRRKVIVRPVPERMAQIGPLFAGMSQAWAQALAEYDEDQIAMMLDLFRRMRRVAGQQAAMIREGS</sequence>
<name>A0A8J3SGU7_9ACTN</name>
<dbReference type="InterPro" id="IPR000835">
    <property type="entry name" value="HTH_MarR-typ"/>
</dbReference>
<dbReference type="GO" id="GO:0006950">
    <property type="term" value="P:response to stress"/>
    <property type="evidence" value="ECO:0007669"/>
    <property type="project" value="TreeGrafter"/>
</dbReference>
<evidence type="ECO:0000313" key="2">
    <source>
        <dbReference type="EMBL" id="GIH92316.1"/>
    </source>
</evidence>
<accession>A0A8J3SGU7</accession>
<dbReference type="Gene3D" id="1.10.10.10">
    <property type="entry name" value="Winged helix-like DNA-binding domain superfamily/Winged helix DNA-binding domain"/>
    <property type="match status" value="1"/>
</dbReference>
<gene>
    <name evidence="2" type="ORF">Psi01_29460</name>
</gene>
<feature type="domain" description="HTH marR-type" evidence="1">
    <location>
        <begin position="13"/>
        <end position="145"/>
    </location>
</feature>
<organism evidence="2 3">
    <name type="scientific">Planobispora siamensis</name>
    <dbReference type="NCBI Taxonomy" id="936338"/>
    <lineage>
        <taxon>Bacteria</taxon>
        <taxon>Bacillati</taxon>
        <taxon>Actinomycetota</taxon>
        <taxon>Actinomycetes</taxon>
        <taxon>Streptosporangiales</taxon>
        <taxon>Streptosporangiaceae</taxon>
        <taxon>Planobispora</taxon>
    </lineage>
</organism>
<dbReference type="GO" id="GO:0003700">
    <property type="term" value="F:DNA-binding transcription factor activity"/>
    <property type="evidence" value="ECO:0007669"/>
    <property type="project" value="InterPro"/>
</dbReference>
<dbReference type="InterPro" id="IPR039422">
    <property type="entry name" value="MarR/SlyA-like"/>
</dbReference>
<comment type="caution">
    <text evidence="2">The sequence shown here is derived from an EMBL/GenBank/DDBJ whole genome shotgun (WGS) entry which is preliminary data.</text>
</comment>
<dbReference type="RefSeq" id="WP_204064549.1">
    <property type="nucleotide sequence ID" value="NZ_BOOJ01000027.1"/>
</dbReference>
<protein>
    <recommendedName>
        <fullName evidence="1">HTH marR-type domain-containing protein</fullName>
    </recommendedName>
</protein>
<dbReference type="PANTHER" id="PTHR33164">
    <property type="entry name" value="TRANSCRIPTIONAL REGULATOR, MARR FAMILY"/>
    <property type="match status" value="1"/>
</dbReference>
<dbReference type="SUPFAM" id="SSF46785">
    <property type="entry name" value="Winged helix' DNA-binding domain"/>
    <property type="match status" value="1"/>
</dbReference>
<reference evidence="2 3" key="1">
    <citation type="submission" date="2021-01" db="EMBL/GenBank/DDBJ databases">
        <title>Whole genome shotgun sequence of Planobispora siamensis NBRC 107568.</title>
        <authorList>
            <person name="Komaki H."/>
            <person name="Tamura T."/>
        </authorList>
    </citation>
    <scope>NUCLEOTIDE SEQUENCE [LARGE SCALE GENOMIC DNA]</scope>
    <source>
        <strain evidence="2 3">NBRC 107568</strain>
    </source>
</reference>
<keyword evidence="3" id="KW-1185">Reference proteome</keyword>
<evidence type="ECO:0000313" key="3">
    <source>
        <dbReference type="Proteomes" id="UP000619788"/>
    </source>
</evidence>
<dbReference type="PROSITE" id="PS50995">
    <property type="entry name" value="HTH_MARR_2"/>
    <property type="match status" value="1"/>
</dbReference>
<dbReference type="Proteomes" id="UP000619788">
    <property type="component" value="Unassembled WGS sequence"/>
</dbReference>
<dbReference type="SMART" id="SM00347">
    <property type="entry name" value="HTH_MARR"/>
    <property type="match status" value="1"/>
</dbReference>